<reference evidence="2" key="3">
    <citation type="submission" date="2015-06" db="UniProtKB">
        <authorList>
            <consortium name="EnsemblMetazoa"/>
        </authorList>
    </citation>
    <scope>IDENTIFICATION</scope>
</reference>
<keyword evidence="3" id="KW-1185">Reference proteome</keyword>
<evidence type="ECO:0000313" key="2">
    <source>
        <dbReference type="EnsemblMetazoa" id="CapteP194108"/>
    </source>
</evidence>
<proteinExistence type="predicted"/>
<accession>R7U4Q6</accession>
<dbReference type="OrthoDB" id="6115627at2759"/>
<reference evidence="1 3" key="2">
    <citation type="journal article" date="2013" name="Nature">
        <title>Insights into bilaterian evolution from three spiralian genomes.</title>
        <authorList>
            <person name="Simakov O."/>
            <person name="Marletaz F."/>
            <person name="Cho S.J."/>
            <person name="Edsinger-Gonzales E."/>
            <person name="Havlak P."/>
            <person name="Hellsten U."/>
            <person name="Kuo D.H."/>
            <person name="Larsson T."/>
            <person name="Lv J."/>
            <person name="Arendt D."/>
            <person name="Savage R."/>
            <person name="Osoegawa K."/>
            <person name="de Jong P."/>
            <person name="Grimwood J."/>
            <person name="Chapman J.A."/>
            <person name="Shapiro H."/>
            <person name="Aerts A."/>
            <person name="Otillar R.P."/>
            <person name="Terry A.Y."/>
            <person name="Boore J.L."/>
            <person name="Grigoriev I.V."/>
            <person name="Lindberg D.R."/>
            <person name="Seaver E.C."/>
            <person name="Weisblat D.A."/>
            <person name="Putnam N.H."/>
            <person name="Rokhsar D.S."/>
        </authorList>
    </citation>
    <scope>NUCLEOTIDE SEQUENCE</scope>
    <source>
        <strain evidence="1 3">I ESC-2004</strain>
    </source>
</reference>
<organism evidence="1">
    <name type="scientific">Capitella teleta</name>
    <name type="common">Polychaete worm</name>
    <dbReference type="NCBI Taxonomy" id="283909"/>
    <lineage>
        <taxon>Eukaryota</taxon>
        <taxon>Metazoa</taxon>
        <taxon>Spiralia</taxon>
        <taxon>Lophotrochozoa</taxon>
        <taxon>Annelida</taxon>
        <taxon>Polychaeta</taxon>
        <taxon>Sedentaria</taxon>
        <taxon>Scolecida</taxon>
        <taxon>Capitellidae</taxon>
        <taxon>Capitella</taxon>
    </lineage>
</organism>
<evidence type="ECO:0000313" key="1">
    <source>
        <dbReference type="EMBL" id="ELU00914.1"/>
    </source>
</evidence>
<gene>
    <name evidence="1" type="ORF">CAPTEDRAFT_194108</name>
</gene>
<dbReference type="EMBL" id="AMQN01009512">
    <property type="status" value="NOT_ANNOTATED_CDS"/>
    <property type="molecule type" value="Genomic_DNA"/>
</dbReference>
<protein>
    <submittedName>
        <fullName evidence="1 2">Uncharacterized protein</fullName>
    </submittedName>
</protein>
<dbReference type="EMBL" id="KB305580">
    <property type="protein sequence ID" value="ELU00914.1"/>
    <property type="molecule type" value="Genomic_DNA"/>
</dbReference>
<name>R7U4Q6_CAPTE</name>
<reference evidence="3" key="1">
    <citation type="submission" date="2012-12" db="EMBL/GenBank/DDBJ databases">
        <authorList>
            <person name="Hellsten U."/>
            <person name="Grimwood J."/>
            <person name="Chapman J.A."/>
            <person name="Shapiro H."/>
            <person name="Aerts A."/>
            <person name="Otillar R.P."/>
            <person name="Terry A.Y."/>
            <person name="Boore J.L."/>
            <person name="Simakov O."/>
            <person name="Marletaz F."/>
            <person name="Cho S.-J."/>
            <person name="Edsinger-Gonzales E."/>
            <person name="Havlak P."/>
            <person name="Kuo D.-H."/>
            <person name="Larsson T."/>
            <person name="Lv J."/>
            <person name="Arendt D."/>
            <person name="Savage R."/>
            <person name="Osoegawa K."/>
            <person name="de Jong P."/>
            <person name="Lindberg D.R."/>
            <person name="Seaver E.C."/>
            <person name="Weisblat D.A."/>
            <person name="Putnam N.H."/>
            <person name="Grigoriev I.V."/>
            <person name="Rokhsar D.S."/>
        </authorList>
    </citation>
    <scope>NUCLEOTIDE SEQUENCE</scope>
    <source>
        <strain evidence="3">I ESC-2004</strain>
    </source>
</reference>
<sequence length="307" mass="34710">MAQKLRIIVTNNDKTNQASWSMNDGYLHLEATEIIAQIKKTEGKFPLVTSFYDHSKRFQRCEKAYICRILPTTMVPIIMFDERAFVQQHETFVTNLSENQSNIEILTMPPRKDSLVEQNYIIELANACISSMAQKLRIIVTNNDKTNQASWSMNDGYLHLEATEKFTLVACVFSATLVVCTCNRADENIIRVAKLGLDPKCTDICRKETHSCKDPSDFEEDDKISETCMIDANPCYIRCTGGEPDENQGINNIKVSDHNTDEDCVNKCRPGIPECTTTGEYISEDCTHNPKMIDCYSVCMGAVEPEV</sequence>
<evidence type="ECO:0000313" key="3">
    <source>
        <dbReference type="Proteomes" id="UP000014760"/>
    </source>
</evidence>
<dbReference type="EMBL" id="AMQN01009511">
    <property type="status" value="NOT_ANNOTATED_CDS"/>
    <property type="molecule type" value="Genomic_DNA"/>
</dbReference>
<dbReference type="HOGENOM" id="CLU_906877_0_0_1"/>
<dbReference type="EnsemblMetazoa" id="CapteT194108">
    <property type="protein sequence ID" value="CapteP194108"/>
    <property type="gene ID" value="CapteG194108"/>
</dbReference>
<dbReference type="Proteomes" id="UP000014760">
    <property type="component" value="Unassembled WGS sequence"/>
</dbReference>
<dbReference type="AlphaFoldDB" id="R7U4Q6"/>